<reference evidence="3 4" key="1">
    <citation type="submission" date="2020-08" db="EMBL/GenBank/DDBJ databases">
        <title>Genome Sequencing of Nocardia wallacei strain FMUON74 and assembly.</title>
        <authorList>
            <person name="Toyokawa M."/>
            <person name="Uesaka K."/>
        </authorList>
    </citation>
    <scope>NUCLEOTIDE SEQUENCE [LARGE SCALE GENOMIC DNA]</scope>
    <source>
        <strain evidence="3 4">FMUON74</strain>
    </source>
</reference>
<keyword evidence="1" id="KW-0677">Repeat</keyword>
<dbReference type="Pfam" id="PF02861">
    <property type="entry name" value="Clp_N"/>
    <property type="match status" value="1"/>
</dbReference>
<evidence type="ECO:0000313" key="3">
    <source>
        <dbReference type="EMBL" id="BCK58422.1"/>
    </source>
</evidence>
<dbReference type="EMBL" id="AP023396">
    <property type="protein sequence ID" value="BCK58422.1"/>
    <property type="molecule type" value="Genomic_DNA"/>
</dbReference>
<protein>
    <recommendedName>
        <fullName evidence="2">Clp R domain-containing protein</fullName>
    </recommendedName>
</protein>
<accession>A0A7G1KTK0</accession>
<feature type="domain" description="Clp R" evidence="2">
    <location>
        <begin position="1"/>
        <end position="84"/>
    </location>
</feature>
<proteinExistence type="predicted"/>
<keyword evidence="4" id="KW-1185">Reference proteome</keyword>
<dbReference type="Gene3D" id="1.10.1780.10">
    <property type="entry name" value="Clp, N-terminal domain"/>
    <property type="match status" value="1"/>
</dbReference>
<dbReference type="SUPFAM" id="SSF81923">
    <property type="entry name" value="Double Clp-N motif"/>
    <property type="match status" value="1"/>
</dbReference>
<evidence type="ECO:0000256" key="1">
    <source>
        <dbReference type="PROSITE-ProRule" id="PRU01251"/>
    </source>
</evidence>
<gene>
    <name evidence="3" type="ORF">NWFMUON74_61940</name>
</gene>
<dbReference type="KEGG" id="nwl:NWFMUON74_61940"/>
<dbReference type="GeneID" id="80350602"/>
<evidence type="ECO:0000259" key="2">
    <source>
        <dbReference type="PROSITE" id="PS51903"/>
    </source>
</evidence>
<dbReference type="AlphaFoldDB" id="A0A7G1KTK0"/>
<evidence type="ECO:0000313" key="4">
    <source>
        <dbReference type="Proteomes" id="UP000516173"/>
    </source>
</evidence>
<dbReference type="Proteomes" id="UP000516173">
    <property type="component" value="Chromosome"/>
</dbReference>
<dbReference type="RefSeq" id="WP_187685175.1">
    <property type="nucleotide sequence ID" value="NZ_AP023396.1"/>
</dbReference>
<organism evidence="3 4">
    <name type="scientific">Nocardia wallacei</name>
    <dbReference type="NCBI Taxonomy" id="480035"/>
    <lineage>
        <taxon>Bacteria</taxon>
        <taxon>Bacillati</taxon>
        <taxon>Actinomycetota</taxon>
        <taxon>Actinomycetes</taxon>
        <taxon>Mycobacteriales</taxon>
        <taxon>Nocardiaceae</taxon>
        <taxon>Nocardia</taxon>
    </lineage>
</organism>
<dbReference type="PROSITE" id="PS51903">
    <property type="entry name" value="CLP_R"/>
    <property type="match status" value="1"/>
</dbReference>
<sequence>MDEIAQTPRLQDILADAADRARAAGHDWVGVEHVMLAILADRDAVPTQVLDRLGIDIGGAATEITRTMSTDGYLTPTRRARLLS</sequence>
<dbReference type="InterPro" id="IPR036628">
    <property type="entry name" value="Clp_N_dom_sf"/>
</dbReference>
<name>A0A7G1KTK0_9NOCA</name>
<dbReference type="InterPro" id="IPR004176">
    <property type="entry name" value="Clp_R_N"/>
</dbReference>